<keyword evidence="3" id="KW-0677">Repeat</keyword>
<name>A0A7V9YZ57_9BACL</name>
<feature type="transmembrane region" description="Helical" evidence="5">
    <location>
        <begin position="254"/>
        <end position="274"/>
    </location>
</feature>
<dbReference type="EC" id="4.2.1.137" evidence="8"/>
<dbReference type="PANTHER" id="PTHR11764:SF20">
    <property type="entry name" value="LANOSTEROL SYNTHASE"/>
    <property type="match status" value="1"/>
</dbReference>
<evidence type="ECO:0000256" key="1">
    <source>
        <dbReference type="ARBA" id="ARBA00004999"/>
    </source>
</evidence>
<keyword evidence="5" id="KW-0472">Membrane</keyword>
<dbReference type="SFLD" id="SFLDG01016">
    <property type="entry name" value="Prenyltransferase_Like_2"/>
    <property type="match status" value="1"/>
</dbReference>
<dbReference type="GO" id="GO:0016104">
    <property type="term" value="P:triterpenoid biosynthetic process"/>
    <property type="evidence" value="ECO:0007669"/>
    <property type="project" value="InterPro"/>
</dbReference>
<comment type="similarity">
    <text evidence="2">Belongs to the terpene cyclase/mutase family.</text>
</comment>
<dbReference type="GO" id="GO:0005811">
    <property type="term" value="C:lipid droplet"/>
    <property type="evidence" value="ECO:0007669"/>
    <property type="project" value="InterPro"/>
</dbReference>
<proteinExistence type="inferred from homology"/>
<organism evidence="8 9">
    <name type="scientific">[Anoxybacillus] calidus</name>
    <dbReference type="NCBI Taxonomy" id="575178"/>
    <lineage>
        <taxon>Bacteria</taxon>
        <taxon>Bacillati</taxon>
        <taxon>Bacillota</taxon>
        <taxon>Bacilli</taxon>
        <taxon>Bacillales</taxon>
        <taxon>Anoxybacillaceae</taxon>
        <taxon>Paranoxybacillus</taxon>
    </lineage>
</organism>
<dbReference type="NCBIfam" id="TIGR01787">
    <property type="entry name" value="squalene_cyclas"/>
    <property type="match status" value="1"/>
</dbReference>
<evidence type="ECO:0000256" key="3">
    <source>
        <dbReference type="ARBA" id="ARBA00022737"/>
    </source>
</evidence>
<dbReference type="InterPro" id="IPR032697">
    <property type="entry name" value="SQ_cyclase_N"/>
</dbReference>
<comment type="pathway">
    <text evidence="1">Secondary metabolite biosynthesis; hopanoid biosynthesis.</text>
</comment>
<accession>A0A7V9YZ57</accession>
<keyword evidence="9" id="KW-1185">Reference proteome</keyword>
<dbReference type="GO" id="GO:0016866">
    <property type="term" value="F:intramolecular transferase activity"/>
    <property type="evidence" value="ECO:0007669"/>
    <property type="project" value="InterPro"/>
</dbReference>
<dbReference type="AlphaFoldDB" id="A0A7V9YZ57"/>
<dbReference type="InterPro" id="IPR006400">
    <property type="entry name" value="Hopene-cyclase"/>
</dbReference>
<sequence length="629" mass="72356">MRLIIQKEINRIVNQLKHEQSSDGSWRYPFETGISTDAYMIILLRTLEINDEDLIKALVERIESKQQGNGAWKLFYDEGEGNVTTTVEAYYALLYSGYRKKNDKNMQAAKRRILEMGGIENVHMFAKFMLSLTGQYPWPKFFPIPVEIILLPLSFPINFWDFSVSGRANLTPIFILSDNKYRVKTKRSPDLSDLFVSRFEEDDYWRLLQMERSFLSYMKQGIKSFIGLPEYIHSTAIHHAKQYMLNRIEPDGTFYSYFSSTFLMIFALLSLGYSKNHPIMIKAMNGLKSFVCQINGYIHMQYTTATVWNTSLVSYALQEAGVSSTDPVIEKANRYLLSRQHYRYGDWAIHNPYSLPGGWGFSNINTMNPDVDDTTATLRAIHKWVTKEPLFRQVWDRGIHWLLSMQNDDGGYGAFEKNVNKRILHHIPIQGAEFLLTDPSTADLTGRTLEFFGNFTNLSKQHPTIQRGVEWLLNHQEKNGSWYGRWGICYIYGTWAAVTGMISVGVSPKHPAIQKAVKWLLNIQNHDGGWGESCKSDIKKTYVPLGASTLTHTAWALDALIAVFDEPIPEIQAGIKFILQSAEREDWTTSYPVGQGMAGGFYIHYHSYQYVFPLLTLSHYQKKFEISHV</sequence>
<keyword evidence="5" id="KW-1133">Transmembrane helix</keyword>
<comment type="caution">
    <text evidence="8">The sequence shown here is derived from an EMBL/GenBank/DDBJ whole genome shotgun (WGS) entry which is preliminary data.</text>
</comment>
<dbReference type="Proteomes" id="UP000580891">
    <property type="component" value="Unassembled WGS sequence"/>
</dbReference>
<keyword evidence="8" id="KW-0456">Lyase</keyword>
<keyword evidence="4" id="KW-0413">Isomerase</keyword>
<dbReference type="Gene3D" id="1.50.10.20">
    <property type="match status" value="2"/>
</dbReference>
<evidence type="ECO:0000259" key="6">
    <source>
        <dbReference type="Pfam" id="PF13243"/>
    </source>
</evidence>
<evidence type="ECO:0000313" key="8">
    <source>
        <dbReference type="EMBL" id="MBA2871132.1"/>
    </source>
</evidence>
<dbReference type="InterPro" id="IPR018333">
    <property type="entry name" value="Squalene_cyclase"/>
</dbReference>
<dbReference type="InterPro" id="IPR008930">
    <property type="entry name" value="Terpenoid_cyclase/PrenylTrfase"/>
</dbReference>
<dbReference type="Pfam" id="PF13243">
    <property type="entry name" value="SQHop_cyclase_C"/>
    <property type="match status" value="1"/>
</dbReference>
<dbReference type="Pfam" id="PF13249">
    <property type="entry name" value="SQHop_cyclase_N"/>
    <property type="match status" value="1"/>
</dbReference>
<dbReference type="EMBL" id="JACDUU010000002">
    <property type="protein sequence ID" value="MBA2871132.1"/>
    <property type="molecule type" value="Genomic_DNA"/>
</dbReference>
<dbReference type="UniPathway" id="UPA00337"/>
<feature type="domain" description="Squalene cyclase C-terminal" evidence="6">
    <location>
        <begin position="306"/>
        <end position="622"/>
    </location>
</feature>
<evidence type="ECO:0000256" key="4">
    <source>
        <dbReference type="ARBA" id="ARBA00023235"/>
    </source>
</evidence>
<dbReference type="SUPFAM" id="SSF48239">
    <property type="entry name" value="Terpenoid cyclases/Protein prenyltransferases"/>
    <property type="match status" value="2"/>
</dbReference>
<dbReference type="NCBIfam" id="TIGR01507">
    <property type="entry name" value="hopene_cyclase"/>
    <property type="match status" value="1"/>
</dbReference>
<keyword evidence="5" id="KW-0812">Transmembrane</keyword>
<evidence type="ECO:0000256" key="2">
    <source>
        <dbReference type="ARBA" id="ARBA00009755"/>
    </source>
</evidence>
<dbReference type="PANTHER" id="PTHR11764">
    <property type="entry name" value="TERPENE CYCLASE/MUTASE FAMILY MEMBER"/>
    <property type="match status" value="1"/>
</dbReference>
<protein>
    <submittedName>
        <fullName evidence="8">Sporulenol synthase</fullName>
        <ecNumber evidence="8">4.2.1.137</ecNumber>
    </submittedName>
</protein>
<evidence type="ECO:0000259" key="7">
    <source>
        <dbReference type="Pfam" id="PF13249"/>
    </source>
</evidence>
<dbReference type="InterPro" id="IPR032696">
    <property type="entry name" value="SQ_cyclase_C"/>
</dbReference>
<gene>
    <name evidence="8" type="ORF">HNQ85_001402</name>
</gene>
<dbReference type="GO" id="GO:0016829">
    <property type="term" value="F:lyase activity"/>
    <property type="evidence" value="ECO:0007669"/>
    <property type="project" value="UniProtKB-KW"/>
</dbReference>
<evidence type="ECO:0000256" key="5">
    <source>
        <dbReference type="SAM" id="Phobius"/>
    </source>
</evidence>
<evidence type="ECO:0000313" key="9">
    <source>
        <dbReference type="Proteomes" id="UP000580891"/>
    </source>
</evidence>
<reference evidence="8 9" key="1">
    <citation type="submission" date="2020-07" db="EMBL/GenBank/DDBJ databases">
        <title>Genomic Encyclopedia of Type Strains, Phase IV (KMG-IV): sequencing the most valuable type-strain genomes for metagenomic binning, comparative biology and taxonomic classification.</title>
        <authorList>
            <person name="Goeker M."/>
        </authorList>
    </citation>
    <scope>NUCLEOTIDE SEQUENCE [LARGE SCALE GENOMIC DNA]</scope>
    <source>
        <strain evidence="8 9">DSM 25220</strain>
    </source>
</reference>
<feature type="domain" description="Squalene cyclase N-terminal" evidence="7">
    <location>
        <begin position="9"/>
        <end position="293"/>
    </location>
</feature>